<dbReference type="EMBL" id="FQWA01000004">
    <property type="protein sequence ID" value="SHF65122.1"/>
    <property type="molecule type" value="Genomic_DNA"/>
</dbReference>
<accession>A0AAX2F243</accession>
<evidence type="ECO:0000313" key="3">
    <source>
        <dbReference type="Proteomes" id="UP000184105"/>
    </source>
</evidence>
<evidence type="ECO:0000313" key="2">
    <source>
        <dbReference type="EMBL" id="SHF65122.1"/>
    </source>
</evidence>
<evidence type="ECO:0000259" key="1">
    <source>
        <dbReference type="Pfam" id="PF25583"/>
    </source>
</evidence>
<dbReference type="SUPFAM" id="SSF46785">
    <property type="entry name" value="Winged helix' DNA-binding domain"/>
    <property type="match status" value="1"/>
</dbReference>
<feature type="domain" description="WCX" evidence="1">
    <location>
        <begin position="238"/>
        <end position="315"/>
    </location>
</feature>
<dbReference type="PROSITE" id="PS52050">
    <property type="entry name" value="WYL"/>
    <property type="match status" value="1"/>
</dbReference>
<keyword evidence="3" id="KW-1185">Reference proteome</keyword>
<keyword evidence="2" id="KW-0238">DNA-binding</keyword>
<dbReference type="Pfam" id="PF25583">
    <property type="entry name" value="WCX"/>
    <property type="match status" value="1"/>
</dbReference>
<dbReference type="PANTHER" id="PTHR34580:SF1">
    <property type="entry name" value="PROTEIN PAFC"/>
    <property type="match status" value="1"/>
</dbReference>
<name>A0AAX2F243_9BACT</name>
<dbReference type="AlphaFoldDB" id="A0AAX2F243"/>
<dbReference type="GO" id="GO:0003677">
    <property type="term" value="F:DNA binding"/>
    <property type="evidence" value="ECO:0007669"/>
    <property type="project" value="UniProtKB-KW"/>
</dbReference>
<dbReference type="InterPro" id="IPR051534">
    <property type="entry name" value="CBASS_pafABC_assoc_protein"/>
</dbReference>
<dbReference type="PANTHER" id="PTHR34580">
    <property type="match status" value="1"/>
</dbReference>
<reference evidence="2 3" key="1">
    <citation type="submission" date="2016-11" db="EMBL/GenBank/DDBJ databases">
        <authorList>
            <person name="Varghese N."/>
            <person name="Submissions S."/>
        </authorList>
    </citation>
    <scope>NUCLEOTIDE SEQUENCE [LARGE SCALE GENOMIC DNA]</scope>
    <source>
        <strain evidence="2 3">DSM 22613</strain>
    </source>
</reference>
<proteinExistence type="predicted"/>
<protein>
    <submittedName>
        <fullName evidence="2">Predicted DNA-binding transcriptional regulator YafY, contains an HTH and WYL domains</fullName>
    </submittedName>
</protein>
<gene>
    <name evidence="2" type="ORF">SAMN05444364_10430</name>
</gene>
<dbReference type="InterPro" id="IPR036390">
    <property type="entry name" value="WH_DNA-bd_sf"/>
</dbReference>
<comment type="caution">
    <text evidence="2">The sequence shown here is derived from an EMBL/GenBank/DDBJ whole genome shotgun (WGS) entry which is preliminary data.</text>
</comment>
<sequence length="321" mass="37663">MIKKSVTFALSSYRFVGEMRFDKLKKQLELLIILSDGRNYTVEELCERIGLSHRNFYYLLDFIKHAGFIVFKNQGCYHIDRRSPFFTQLLQAIQFTDKDVKTIYSVLTMAGNDSEMVNQLRKKLDNAYNFSISADSPVRRQMDNNMKQLQMAMAEKKTVCLVGYSSPHSHSMKDRLVEPFLFLHNNEDIRCYELVSKQNKTFKISRMTSVEILDTPWLHEDLHRQVFTDIFMFSSEERHRVKLRLGQLSHNLFKEEYPQGTYFITKNEDGSWLLDLEVCDYRGLGRFVLGLYKDIEIIEGDGFKAYMKEEIKGLAASLNLQ</sequence>
<dbReference type="Proteomes" id="UP000184105">
    <property type="component" value="Unassembled WGS sequence"/>
</dbReference>
<dbReference type="InterPro" id="IPR057727">
    <property type="entry name" value="WCX_dom"/>
</dbReference>
<organism evidence="2 3">
    <name type="scientific">Prevotella scopos JCM 17725</name>
    <dbReference type="NCBI Taxonomy" id="1236518"/>
    <lineage>
        <taxon>Bacteria</taxon>
        <taxon>Pseudomonadati</taxon>
        <taxon>Bacteroidota</taxon>
        <taxon>Bacteroidia</taxon>
        <taxon>Bacteroidales</taxon>
        <taxon>Prevotellaceae</taxon>
        <taxon>Prevotella</taxon>
    </lineage>
</organism>